<dbReference type="GO" id="GO:0015244">
    <property type="term" value="F:fluconazole transmembrane transporter activity"/>
    <property type="evidence" value="ECO:0007669"/>
    <property type="project" value="TreeGrafter"/>
</dbReference>
<accession>A0A9P3GDD8</accession>
<feature type="transmembrane region" description="Helical" evidence="6">
    <location>
        <begin position="375"/>
        <end position="402"/>
    </location>
</feature>
<feature type="transmembrane region" description="Helical" evidence="6">
    <location>
        <begin position="273"/>
        <end position="293"/>
    </location>
</feature>
<reference evidence="8 9" key="1">
    <citation type="submission" date="2021-08" db="EMBL/GenBank/DDBJ databases">
        <title>Draft Genome Sequence of Phanerochaete sordida strain YK-624.</title>
        <authorList>
            <person name="Mori T."/>
            <person name="Dohra H."/>
            <person name="Suzuki T."/>
            <person name="Kawagishi H."/>
            <person name="Hirai H."/>
        </authorList>
    </citation>
    <scope>NUCLEOTIDE SEQUENCE [LARGE SCALE GENOMIC DNA]</scope>
    <source>
        <strain evidence="8 9">YK-624</strain>
    </source>
</reference>
<feature type="transmembrane region" description="Helical" evidence="6">
    <location>
        <begin position="551"/>
        <end position="574"/>
    </location>
</feature>
<dbReference type="PROSITE" id="PS50850">
    <property type="entry name" value="MFS"/>
    <property type="match status" value="1"/>
</dbReference>
<dbReference type="InterPro" id="IPR011701">
    <property type="entry name" value="MFS"/>
</dbReference>
<feature type="transmembrane region" description="Helical" evidence="6">
    <location>
        <begin position="305"/>
        <end position="335"/>
    </location>
</feature>
<dbReference type="PANTHER" id="PTHR23502:SF23">
    <property type="entry name" value="FLUCONAZOLE RESISTANCE PROTEIN 1"/>
    <property type="match status" value="1"/>
</dbReference>
<dbReference type="Gene3D" id="1.20.1250.20">
    <property type="entry name" value="MFS general substrate transporter like domains"/>
    <property type="match status" value="1"/>
</dbReference>
<feature type="transmembrane region" description="Helical" evidence="6">
    <location>
        <begin position="486"/>
        <end position="506"/>
    </location>
</feature>
<dbReference type="CDD" id="cd17323">
    <property type="entry name" value="MFS_Tpo1_MDR_like"/>
    <property type="match status" value="1"/>
</dbReference>
<dbReference type="GO" id="GO:0005886">
    <property type="term" value="C:plasma membrane"/>
    <property type="evidence" value="ECO:0007669"/>
    <property type="project" value="TreeGrafter"/>
</dbReference>
<comment type="caution">
    <text evidence="8">The sequence shown here is derived from an EMBL/GenBank/DDBJ whole genome shotgun (WGS) entry which is preliminary data.</text>
</comment>
<keyword evidence="2 6" id="KW-0812">Transmembrane</keyword>
<dbReference type="Pfam" id="PF07690">
    <property type="entry name" value="MFS_1"/>
    <property type="match status" value="1"/>
</dbReference>
<feature type="compositionally biased region" description="Basic and acidic residues" evidence="5">
    <location>
        <begin position="90"/>
        <end position="110"/>
    </location>
</feature>
<evidence type="ECO:0000256" key="2">
    <source>
        <dbReference type="ARBA" id="ARBA00022692"/>
    </source>
</evidence>
<dbReference type="AlphaFoldDB" id="A0A9P3GDD8"/>
<keyword evidence="3 6" id="KW-1133">Transmembrane helix</keyword>
<comment type="subcellular location">
    <subcellularLocation>
        <location evidence="1">Membrane</location>
        <topology evidence="1">Multi-pass membrane protein</topology>
    </subcellularLocation>
</comment>
<evidence type="ECO:0000259" key="7">
    <source>
        <dbReference type="PROSITE" id="PS50850"/>
    </source>
</evidence>
<dbReference type="FunFam" id="1.20.1250.20:FF:000011">
    <property type="entry name" value="MFS multidrug transporter, putative"/>
    <property type="match status" value="1"/>
</dbReference>
<dbReference type="OrthoDB" id="3357846at2759"/>
<feature type="transmembrane region" description="Helical" evidence="6">
    <location>
        <begin position="463"/>
        <end position="480"/>
    </location>
</feature>
<feature type="transmembrane region" description="Helical" evidence="6">
    <location>
        <begin position="422"/>
        <end position="443"/>
    </location>
</feature>
<dbReference type="EMBL" id="BPQB01000037">
    <property type="protein sequence ID" value="GJE94038.1"/>
    <property type="molecule type" value="Genomic_DNA"/>
</dbReference>
<feature type="transmembrane region" description="Helical" evidence="6">
    <location>
        <begin position="187"/>
        <end position="203"/>
    </location>
</feature>
<organism evidence="8 9">
    <name type="scientific">Phanerochaete sordida</name>
    <dbReference type="NCBI Taxonomy" id="48140"/>
    <lineage>
        <taxon>Eukaryota</taxon>
        <taxon>Fungi</taxon>
        <taxon>Dikarya</taxon>
        <taxon>Basidiomycota</taxon>
        <taxon>Agaricomycotina</taxon>
        <taxon>Agaricomycetes</taxon>
        <taxon>Polyporales</taxon>
        <taxon>Phanerochaetaceae</taxon>
        <taxon>Phanerochaete</taxon>
    </lineage>
</organism>
<keyword evidence="9" id="KW-1185">Reference proteome</keyword>
<feature type="domain" description="Major facilitator superfamily (MFS) profile" evidence="7">
    <location>
        <begin position="149"/>
        <end position="578"/>
    </location>
</feature>
<dbReference type="InterPro" id="IPR036259">
    <property type="entry name" value="MFS_trans_sf"/>
</dbReference>
<dbReference type="InterPro" id="IPR020846">
    <property type="entry name" value="MFS_dom"/>
</dbReference>
<feature type="transmembrane region" description="Helical" evidence="6">
    <location>
        <begin position="240"/>
        <end position="261"/>
    </location>
</feature>
<evidence type="ECO:0000256" key="5">
    <source>
        <dbReference type="SAM" id="MobiDB-lite"/>
    </source>
</evidence>
<name>A0A9P3GDD8_9APHY</name>
<feature type="transmembrane region" description="Helical" evidence="6">
    <location>
        <begin position="215"/>
        <end position="234"/>
    </location>
</feature>
<evidence type="ECO:0000256" key="3">
    <source>
        <dbReference type="ARBA" id="ARBA00022989"/>
    </source>
</evidence>
<dbReference type="Proteomes" id="UP000703269">
    <property type="component" value="Unassembled WGS sequence"/>
</dbReference>
<feature type="compositionally biased region" description="Basic and acidic residues" evidence="5">
    <location>
        <begin position="52"/>
        <end position="80"/>
    </location>
</feature>
<keyword evidence="4 6" id="KW-0472">Membrane</keyword>
<proteinExistence type="predicted"/>
<evidence type="ECO:0000256" key="4">
    <source>
        <dbReference type="ARBA" id="ARBA00023136"/>
    </source>
</evidence>
<dbReference type="PANTHER" id="PTHR23502">
    <property type="entry name" value="MAJOR FACILITATOR SUPERFAMILY"/>
    <property type="match status" value="1"/>
</dbReference>
<evidence type="ECO:0000256" key="1">
    <source>
        <dbReference type="ARBA" id="ARBA00004141"/>
    </source>
</evidence>
<evidence type="ECO:0000313" key="8">
    <source>
        <dbReference type="EMBL" id="GJE94038.1"/>
    </source>
</evidence>
<feature type="transmembrane region" description="Helical" evidence="6">
    <location>
        <begin position="148"/>
        <end position="167"/>
    </location>
</feature>
<feature type="region of interest" description="Disordered" evidence="5">
    <location>
        <begin position="29"/>
        <end position="110"/>
    </location>
</feature>
<sequence length="588" mass="64987">MAPATMRDSFFGDLVYHLSGHRYFQHPEDLPGFTIPTPPRSHKSSRSVTPTRDVETSSRPDDEESRLPEGEKTRLPRVDSDQGTIVVPEPTERAAAHQKAREVEEGDLERERMKDAVQQEMSESLIVEWYSANDPEDPQNWSFRKKSFVTFEICLLTFSIYIGSAIYSPGIGQIAEQFGVSETAGTLGLTLFVAGYGVGPMFLSPLSELPQLGRTTVYILSLALFVVLQVPTALSKNLGALLPLRFVAGFAGSPALATGGASLSDMWAPEYRAVVIGLWSVAAVSGPVLGPLLGGFATQGERWTWTIWMLLWLGGATLALLVALLPETSASALLYRRARRLRRVLRDARLKSAGEIEAEHMGVRDVAMMTLVRPFVLMLVEPIVAFWNVYIALVYGILYIFIESFRVVFVEKHGFNLGENGLAFLGLFCGAVITYAFFAPYALRVLKPHFVNNTFVPEMRLPIAFVGSVLLPISMFWFGWTSSASVHWIVPIIASAFFSAGTYMLFQAGLNYLSDCYPRYVASVLAGNDFFRSMVGAAFPLFSTAFFHNLGVGPACSILGGIAILMLPIPWIMYRYGARIRSWSKYAD</sequence>
<dbReference type="GO" id="GO:1990961">
    <property type="term" value="P:xenobiotic detoxification by transmembrane export across the plasma membrane"/>
    <property type="evidence" value="ECO:0007669"/>
    <property type="project" value="TreeGrafter"/>
</dbReference>
<gene>
    <name evidence="8" type="ORF">PsYK624_102060</name>
</gene>
<protein>
    <submittedName>
        <fullName evidence="8">MFS general substrate transporter</fullName>
    </submittedName>
</protein>
<evidence type="ECO:0000313" key="9">
    <source>
        <dbReference type="Proteomes" id="UP000703269"/>
    </source>
</evidence>
<dbReference type="SUPFAM" id="SSF103473">
    <property type="entry name" value="MFS general substrate transporter"/>
    <property type="match status" value="1"/>
</dbReference>
<evidence type="ECO:0000256" key="6">
    <source>
        <dbReference type="SAM" id="Phobius"/>
    </source>
</evidence>